<keyword evidence="3" id="KW-0732">Signal</keyword>
<keyword evidence="2" id="KW-1133">Transmembrane helix</keyword>
<feature type="signal peptide" evidence="3">
    <location>
        <begin position="1"/>
        <end position="16"/>
    </location>
</feature>
<feature type="compositionally biased region" description="Basic and acidic residues" evidence="1">
    <location>
        <begin position="159"/>
        <end position="170"/>
    </location>
</feature>
<protein>
    <submittedName>
        <fullName evidence="4">Uncharacterized protein</fullName>
    </submittedName>
</protein>
<feature type="compositionally biased region" description="Acidic residues" evidence="1">
    <location>
        <begin position="145"/>
        <end position="158"/>
    </location>
</feature>
<evidence type="ECO:0000256" key="3">
    <source>
        <dbReference type="SAM" id="SignalP"/>
    </source>
</evidence>
<evidence type="ECO:0000313" key="5">
    <source>
        <dbReference type="Proteomes" id="UP000076727"/>
    </source>
</evidence>
<dbReference type="Proteomes" id="UP000076727">
    <property type="component" value="Unassembled WGS sequence"/>
</dbReference>
<accession>A0A165M5Q2</accession>
<evidence type="ECO:0000256" key="1">
    <source>
        <dbReference type="SAM" id="MobiDB-lite"/>
    </source>
</evidence>
<reference evidence="4 5" key="1">
    <citation type="journal article" date="2016" name="Mol. Biol. Evol.">
        <title>Comparative Genomics of Early-Diverging Mushroom-Forming Fungi Provides Insights into the Origins of Lignocellulose Decay Capabilities.</title>
        <authorList>
            <person name="Nagy L.G."/>
            <person name="Riley R."/>
            <person name="Tritt A."/>
            <person name="Adam C."/>
            <person name="Daum C."/>
            <person name="Floudas D."/>
            <person name="Sun H."/>
            <person name="Yadav J.S."/>
            <person name="Pangilinan J."/>
            <person name="Larsson K.H."/>
            <person name="Matsuura K."/>
            <person name="Barry K."/>
            <person name="Labutti K."/>
            <person name="Kuo R."/>
            <person name="Ohm R.A."/>
            <person name="Bhattacharya S.S."/>
            <person name="Shirouzu T."/>
            <person name="Yoshinaga Y."/>
            <person name="Martin F.M."/>
            <person name="Grigoriev I.V."/>
            <person name="Hibbett D.S."/>
        </authorList>
    </citation>
    <scope>NUCLEOTIDE SEQUENCE [LARGE SCALE GENOMIC DNA]</scope>
    <source>
        <strain evidence="4 5">L-15889</strain>
    </source>
</reference>
<sequence length="188" mass="20390">MAVLLLTRMTLLIASGLEVTIVGMATASTAHLLVLVITWRHTFTGQKLADAISEKNSMTTLLLRDGSLFFGAILVVDILDIMSTYAKTFKGFGAFPSVMTGILLSRFFLNLRDATDAVGAESRSVPISDIQFSMQNSLGGSIAFNEEDEDEDEDEEDEKSLREAQVEESRTSIGGSIFEAPCLPTAEN</sequence>
<feature type="transmembrane region" description="Helical" evidence="2">
    <location>
        <begin position="20"/>
        <end position="40"/>
    </location>
</feature>
<dbReference type="OrthoDB" id="2756573at2759"/>
<name>A0A165M5Q2_9APHY</name>
<evidence type="ECO:0000256" key="2">
    <source>
        <dbReference type="SAM" id="Phobius"/>
    </source>
</evidence>
<proteinExistence type="predicted"/>
<feature type="region of interest" description="Disordered" evidence="1">
    <location>
        <begin position="145"/>
        <end position="188"/>
    </location>
</feature>
<dbReference type="AlphaFoldDB" id="A0A165M5Q2"/>
<keyword evidence="2" id="KW-0812">Transmembrane</keyword>
<evidence type="ECO:0000313" key="4">
    <source>
        <dbReference type="EMBL" id="KZT65259.1"/>
    </source>
</evidence>
<feature type="transmembrane region" description="Helical" evidence="2">
    <location>
        <begin position="91"/>
        <end position="109"/>
    </location>
</feature>
<dbReference type="EMBL" id="KV429109">
    <property type="protein sequence ID" value="KZT65259.1"/>
    <property type="molecule type" value="Genomic_DNA"/>
</dbReference>
<organism evidence="4 5">
    <name type="scientific">Daedalea quercina L-15889</name>
    <dbReference type="NCBI Taxonomy" id="1314783"/>
    <lineage>
        <taxon>Eukaryota</taxon>
        <taxon>Fungi</taxon>
        <taxon>Dikarya</taxon>
        <taxon>Basidiomycota</taxon>
        <taxon>Agaricomycotina</taxon>
        <taxon>Agaricomycetes</taxon>
        <taxon>Polyporales</taxon>
        <taxon>Fomitopsis</taxon>
    </lineage>
</organism>
<keyword evidence="2" id="KW-0472">Membrane</keyword>
<feature type="chain" id="PRO_5007862202" evidence="3">
    <location>
        <begin position="17"/>
        <end position="188"/>
    </location>
</feature>
<feature type="transmembrane region" description="Helical" evidence="2">
    <location>
        <begin position="61"/>
        <end position="79"/>
    </location>
</feature>
<keyword evidence="5" id="KW-1185">Reference proteome</keyword>
<gene>
    <name evidence="4" type="ORF">DAEQUDRAFT_537431</name>
</gene>